<feature type="transmembrane region" description="Helical" evidence="1">
    <location>
        <begin position="174"/>
        <end position="196"/>
    </location>
</feature>
<keyword evidence="3" id="KW-1185">Reference proteome</keyword>
<feature type="transmembrane region" description="Helical" evidence="1">
    <location>
        <begin position="216"/>
        <end position="235"/>
    </location>
</feature>
<reference evidence="2 3" key="1">
    <citation type="journal article" date="2024" name="J Genomics">
        <title>Draft genome sequencing and assembly of Favolaschia claudopus CIRM-BRFM 2984 isolated from oak limbs.</title>
        <authorList>
            <person name="Navarro D."/>
            <person name="Drula E."/>
            <person name="Chaduli D."/>
            <person name="Cazenave R."/>
            <person name="Ahrendt S."/>
            <person name="Wang J."/>
            <person name="Lipzen A."/>
            <person name="Daum C."/>
            <person name="Barry K."/>
            <person name="Grigoriev I.V."/>
            <person name="Favel A."/>
            <person name="Rosso M.N."/>
            <person name="Martin F."/>
        </authorList>
    </citation>
    <scope>NUCLEOTIDE SEQUENCE [LARGE SCALE GENOMIC DNA]</scope>
    <source>
        <strain evidence="2 3">CIRM-BRFM 2984</strain>
    </source>
</reference>
<keyword evidence="1" id="KW-0472">Membrane</keyword>
<accession>A0AAW0BD66</accession>
<gene>
    <name evidence="2" type="ORF">R3P38DRAFT_1072807</name>
</gene>
<organism evidence="2 3">
    <name type="scientific">Favolaschia claudopus</name>
    <dbReference type="NCBI Taxonomy" id="2862362"/>
    <lineage>
        <taxon>Eukaryota</taxon>
        <taxon>Fungi</taxon>
        <taxon>Dikarya</taxon>
        <taxon>Basidiomycota</taxon>
        <taxon>Agaricomycotina</taxon>
        <taxon>Agaricomycetes</taxon>
        <taxon>Agaricomycetidae</taxon>
        <taxon>Agaricales</taxon>
        <taxon>Marasmiineae</taxon>
        <taxon>Mycenaceae</taxon>
        <taxon>Favolaschia</taxon>
    </lineage>
</organism>
<protein>
    <submittedName>
        <fullName evidence="2">Uncharacterized protein</fullName>
    </submittedName>
</protein>
<evidence type="ECO:0000313" key="2">
    <source>
        <dbReference type="EMBL" id="KAK7023772.1"/>
    </source>
</evidence>
<proteinExistence type="predicted"/>
<feature type="transmembrane region" description="Helical" evidence="1">
    <location>
        <begin position="110"/>
        <end position="131"/>
    </location>
</feature>
<dbReference type="Proteomes" id="UP001362999">
    <property type="component" value="Unassembled WGS sequence"/>
</dbReference>
<evidence type="ECO:0000313" key="3">
    <source>
        <dbReference type="Proteomes" id="UP001362999"/>
    </source>
</evidence>
<feature type="transmembrane region" description="Helical" evidence="1">
    <location>
        <begin position="12"/>
        <end position="34"/>
    </location>
</feature>
<dbReference type="EMBL" id="JAWWNJ010000035">
    <property type="protein sequence ID" value="KAK7023772.1"/>
    <property type="molecule type" value="Genomic_DNA"/>
</dbReference>
<name>A0AAW0BD66_9AGAR</name>
<comment type="caution">
    <text evidence="2">The sequence shown here is derived from an EMBL/GenBank/DDBJ whole genome shotgun (WGS) entry which is preliminary data.</text>
</comment>
<feature type="transmembrane region" description="Helical" evidence="1">
    <location>
        <begin position="137"/>
        <end position="162"/>
    </location>
</feature>
<keyword evidence="1" id="KW-1133">Transmembrane helix</keyword>
<keyword evidence="1" id="KW-0812">Transmembrane</keyword>
<sequence>MSVFRCPMNGMYWRAMGAIELYALVFCIASHCSFKASTPCKALYATGRCVSVTTHATLTKDASAIVKVKARCYKSSKSFSLASRPSPDSLLLLINMFSTMRSPSNVVENMFITLVLTINLILFILFCIAVQTNSSTYLILPFTMEWFTLFMPVLHVIAKVSYEHEILVRSHTPVPLFGTQTALGLVSAIAITHRAWDGSSICDDFGGLPNPCRSALAVVGLSWLQTTVAFVALLLSCGCSLHRWSLGYGGARKSYVVPRQGDIALMDLSARYPTSLYRGKSRDEEWTDIPL</sequence>
<evidence type="ECO:0000256" key="1">
    <source>
        <dbReference type="SAM" id="Phobius"/>
    </source>
</evidence>
<dbReference type="AlphaFoldDB" id="A0AAW0BD66"/>